<evidence type="ECO:0000313" key="3">
    <source>
        <dbReference type="Proteomes" id="UP000424468"/>
    </source>
</evidence>
<name>A0A6I6CA32_9MOLU</name>
<feature type="compositionally biased region" description="Basic and acidic residues" evidence="1">
    <location>
        <begin position="240"/>
        <end position="253"/>
    </location>
</feature>
<dbReference type="Proteomes" id="UP000424468">
    <property type="component" value="Chromosome"/>
</dbReference>
<dbReference type="EMBL" id="CP046276">
    <property type="protein sequence ID" value="QGS51795.1"/>
    <property type="molecule type" value="Genomic_DNA"/>
</dbReference>
<accession>A0A6I6CA32</accession>
<dbReference type="AlphaFoldDB" id="A0A6I6CA32"/>
<dbReference type="KEGG" id="stab:STABA_v1c04320"/>
<dbReference type="RefSeq" id="WP_156006117.1">
    <property type="nucleotide sequence ID" value="NZ_CP046276.1"/>
</dbReference>
<protein>
    <submittedName>
        <fullName evidence="2">Uncharacterized protein</fullName>
    </submittedName>
</protein>
<keyword evidence="3" id="KW-1185">Reference proteome</keyword>
<evidence type="ECO:0000313" key="2">
    <source>
        <dbReference type="EMBL" id="QGS51795.1"/>
    </source>
</evidence>
<feature type="compositionally biased region" description="Basic and acidic residues" evidence="1">
    <location>
        <begin position="263"/>
        <end position="275"/>
    </location>
</feature>
<sequence>MAKAKINKVKYPNESYLREIGLTNSAINTLTGQIGKSHQKATEVAVHEAVLKMNKSLDVKDKLSKKDLKRRDQLLNVKNKEKNVIEKLELLGERKKNFENTKKLDYELMQEERRKKAKQSRNSSLIGSADYEKLNKMAADTFINNTNVSKKKIKQTSSHLTNRNVSKADLNNLFQLKDNKKFSFKKSEPKSIIPVRGASLLSKFDYLSESSKHFAKELGWIEDDRQKRIFQSPLKNYKTENNEKNVNEEDIKKTFSSNTSNKKLNDKNLEEHEDNKDVKKELDLKTIDDMVKKYTNNVEKINKQKVKRQIEAINVSQITKKILDQSPLAKLSRDNNKKVVAPKGVDINKIPSIVFDRKK</sequence>
<reference evidence="2 3" key="1">
    <citation type="submission" date="2019-11" db="EMBL/GenBank/DDBJ databases">
        <title>Complete genome sequence of Spiroplasma tabanidicola TAUS-1 (DSM 22603).</title>
        <authorList>
            <person name="Huang C.-T."/>
            <person name="Lin Y.-C."/>
            <person name="Kuo C.-H."/>
        </authorList>
    </citation>
    <scope>NUCLEOTIDE SEQUENCE [LARGE SCALE GENOMIC DNA]</scope>
    <source>
        <strain evidence="2 3">TAUS-1</strain>
    </source>
</reference>
<dbReference type="OrthoDB" id="389270at2"/>
<evidence type="ECO:0000256" key="1">
    <source>
        <dbReference type="SAM" id="MobiDB-lite"/>
    </source>
</evidence>
<proteinExistence type="predicted"/>
<feature type="region of interest" description="Disordered" evidence="1">
    <location>
        <begin position="240"/>
        <end position="275"/>
    </location>
</feature>
<gene>
    <name evidence="2" type="ORF">STABA_v1c04320</name>
</gene>
<organism evidence="2 3">
    <name type="scientific">Spiroplasma tabanidicola</name>
    <dbReference type="NCBI Taxonomy" id="324079"/>
    <lineage>
        <taxon>Bacteria</taxon>
        <taxon>Bacillati</taxon>
        <taxon>Mycoplasmatota</taxon>
        <taxon>Mollicutes</taxon>
        <taxon>Entomoplasmatales</taxon>
        <taxon>Spiroplasmataceae</taxon>
        <taxon>Spiroplasma</taxon>
    </lineage>
</organism>